<evidence type="ECO:0000256" key="2">
    <source>
        <dbReference type="SAM" id="Phobius"/>
    </source>
</evidence>
<feature type="region of interest" description="Disordered" evidence="1">
    <location>
        <begin position="1"/>
        <end position="23"/>
    </location>
</feature>
<feature type="compositionally biased region" description="Basic and acidic residues" evidence="1">
    <location>
        <begin position="12"/>
        <end position="23"/>
    </location>
</feature>
<proteinExistence type="predicted"/>
<feature type="transmembrane region" description="Helical" evidence="2">
    <location>
        <begin position="65"/>
        <end position="87"/>
    </location>
</feature>
<dbReference type="GO" id="GO:0080120">
    <property type="term" value="P:CAAX-box protein maturation"/>
    <property type="evidence" value="ECO:0007669"/>
    <property type="project" value="UniProtKB-ARBA"/>
</dbReference>
<dbReference type="EMBL" id="JBHTAG010000004">
    <property type="protein sequence ID" value="MFC7098940.1"/>
    <property type="molecule type" value="Genomic_DNA"/>
</dbReference>
<keyword evidence="4" id="KW-0378">Hydrolase</keyword>
<comment type="caution">
    <text evidence="4">The sequence shown here is derived from an EMBL/GenBank/DDBJ whole genome shotgun (WGS) entry which is preliminary data.</text>
</comment>
<evidence type="ECO:0000256" key="1">
    <source>
        <dbReference type="SAM" id="MobiDB-lite"/>
    </source>
</evidence>
<dbReference type="RefSeq" id="WP_276239502.1">
    <property type="nucleotide sequence ID" value="NZ_CP119990.1"/>
</dbReference>
<dbReference type="InterPro" id="IPR003675">
    <property type="entry name" value="Rce1/LyrA-like_dom"/>
</dbReference>
<feature type="transmembrane region" description="Helical" evidence="2">
    <location>
        <begin position="229"/>
        <end position="250"/>
    </location>
</feature>
<dbReference type="PANTHER" id="PTHR36435">
    <property type="entry name" value="SLR1288 PROTEIN"/>
    <property type="match status" value="1"/>
</dbReference>
<dbReference type="GeneID" id="79271674"/>
<feature type="domain" description="CAAX prenyl protease 2/Lysostaphin resistance protein A-like" evidence="3">
    <location>
        <begin position="146"/>
        <end position="242"/>
    </location>
</feature>
<sequence length="251" mass="25303">MSTPTEVNMVDRSNDGLDRESRRPRARAVGVATGLTLAAFVASLVTGIVFAVPALLAGVDVTSPLAFLALLVAGQVGMVAVGAAYVWRTGFVVPVAVPDRRQIRETVVATVAALVAAVALIALVSAAGLAPGSVLEGAVTAEPRLLLGLAALSVVLVAPIEEFLFRGVIQGRLRLAFGPVGAVAGASLLFGSLHLANYTGAVGSVVVGALLIAVVGAVFGALYERTGNLVAPIVAHGVYNAVLFLGSYAVA</sequence>
<keyword evidence="2" id="KW-0472">Membrane</keyword>
<feature type="transmembrane region" description="Helical" evidence="2">
    <location>
        <begin position="201"/>
        <end position="222"/>
    </location>
</feature>
<evidence type="ECO:0000313" key="5">
    <source>
        <dbReference type="Proteomes" id="UP001596388"/>
    </source>
</evidence>
<keyword evidence="5" id="KW-1185">Reference proteome</keyword>
<name>A0ABD5X356_9EURY</name>
<dbReference type="GO" id="GO:0004175">
    <property type="term" value="F:endopeptidase activity"/>
    <property type="evidence" value="ECO:0007669"/>
    <property type="project" value="UniProtKB-ARBA"/>
</dbReference>
<dbReference type="AlphaFoldDB" id="A0ABD5X356"/>
<keyword evidence="2" id="KW-0812">Transmembrane</keyword>
<dbReference type="PANTHER" id="PTHR36435:SF1">
    <property type="entry name" value="CAAX AMINO TERMINAL PROTEASE FAMILY PROTEIN"/>
    <property type="match status" value="1"/>
</dbReference>
<evidence type="ECO:0000313" key="4">
    <source>
        <dbReference type="EMBL" id="MFC7098940.1"/>
    </source>
</evidence>
<keyword evidence="2" id="KW-1133">Transmembrane helix</keyword>
<protein>
    <submittedName>
        <fullName evidence="4">CPBP family intramembrane glutamic endopeptidase</fullName>
        <ecNumber evidence="4">3.4.-.-</ecNumber>
    </submittedName>
</protein>
<accession>A0ABD5X356</accession>
<gene>
    <name evidence="4" type="ORF">ACFQKD_16665</name>
</gene>
<dbReference type="EC" id="3.4.-.-" evidence="4"/>
<feature type="transmembrane region" description="Helical" evidence="2">
    <location>
        <begin position="176"/>
        <end position="195"/>
    </location>
</feature>
<feature type="transmembrane region" description="Helical" evidence="2">
    <location>
        <begin position="29"/>
        <end position="59"/>
    </location>
</feature>
<organism evidence="4 5">
    <name type="scientific">Halobaculum marinum</name>
    <dbReference type="NCBI Taxonomy" id="3031996"/>
    <lineage>
        <taxon>Archaea</taxon>
        <taxon>Methanobacteriati</taxon>
        <taxon>Methanobacteriota</taxon>
        <taxon>Stenosarchaea group</taxon>
        <taxon>Halobacteria</taxon>
        <taxon>Halobacteriales</taxon>
        <taxon>Haloferacaceae</taxon>
        <taxon>Halobaculum</taxon>
    </lineage>
</organism>
<reference evidence="4 5" key="1">
    <citation type="journal article" date="2019" name="Int. J. Syst. Evol. Microbiol.">
        <title>The Global Catalogue of Microorganisms (GCM) 10K type strain sequencing project: providing services to taxonomists for standard genome sequencing and annotation.</title>
        <authorList>
            <consortium name="The Broad Institute Genomics Platform"/>
            <consortium name="The Broad Institute Genome Sequencing Center for Infectious Disease"/>
            <person name="Wu L."/>
            <person name="Ma J."/>
        </authorList>
    </citation>
    <scope>NUCLEOTIDE SEQUENCE [LARGE SCALE GENOMIC DNA]</scope>
    <source>
        <strain evidence="4 5">DT55</strain>
    </source>
</reference>
<dbReference type="InterPro" id="IPR052710">
    <property type="entry name" value="CAAX_protease"/>
</dbReference>
<dbReference type="Proteomes" id="UP001596388">
    <property type="component" value="Unassembled WGS sequence"/>
</dbReference>
<evidence type="ECO:0000259" key="3">
    <source>
        <dbReference type="Pfam" id="PF02517"/>
    </source>
</evidence>
<feature type="transmembrane region" description="Helical" evidence="2">
    <location>
        <begin position="107"/>
        <end position="130"/>
    </location>
</feature>
<feature type="transmembrane region" description="Helical" evidence="2">
    <location>
        <begin position="145"/>
        <end position="164"/>
    </location>
</feature>
<dbReference type="Pfam" id="PF02517">
    <property type="entry name" value="Rce1-like"/>
    <property type="match status" value="1"/>
</dbReference>